<proteinExistence type="inferred from homology"/>
<evidence type="ECO:0000256" key="3">
    <source>
        <dbReference type="ARBA" id="ARBA00022912"/>
    </source>
</evidence>
<evidence type="ECO:0000313" key="7">
    <source>
        <dbReference type="EMBL" id="PNF42347.1"/>
    </source>
</evidence>
<dbReference type="InterPro" id="IPR036457">
    <property type="entry name" value="PPM-type-like_dom_sf"/>
</dbReference>
<accession>A0A2J7RND8</accession>
<dbReference type="STRING" id="105785.A0A2J7RND8"/>
<dbReference type="AlphaFoldDB" id="A0A2J7RND8"/>
<keyword evidence="1" id="KW-0479">Metal-binding</keyword>
<evidence type="ECO:0000256" key="1">
    <source>
        <dbReference type="ARBA" id="ARBA00022723"/>
    </source>
</evidence>
<organism evidence="7 8">
    <name type="scientific">Cryptotermes secundus</name>
    <dbReference type="NCBI Taxonomy" id="105785"/>
    <lineage>
        <taxon>Eukaryota</taxon>
        <taxon>Metazoa</taxon>
        <taxon>Ecdysozoa</taxon>
        <taxon>Arthropoda</taxon>
        <taxon>Hexapoda</taxon>
        <taxon>Insecta</taxon>
        <taxon>Pterygota</taxon>
        <taxon>Neoptera</taxon>
        <taxon>Polyneoptera</taxon>
        <taxon>Dictyoptera</taxon>
        <taxon>Blattodea</taxon>
        <taxon>Blattoidea</taxon>
        <taxon>Termitoidae</taxon>
        <taxon>Kalotermitidae</taxon>
        <taxon>Cryptotermitinae</taxon>
        <taxon>Cryptotermes</taxon>
    </lineage>
</organism>
<dbReference type="InterPro" id="IPR001932">
    <property type="entry name" value="PPM-type_phosphatase-like_dom"/>
</dbReference>
<dbReference type="Gene3D" id="3.60.40.10">
    <property type="entry name" value="PPM-type phosphatase domain"/>
    <property type="match status" value="1"/>
</dbReference>
<evidence type="ECO:0000256" key="2">
    <source>
        <dbReference type="ARBA" id="ARBA00022801"/>
    </source>
</evidence>
<dbReference type="PANTHER" id="PTHR13832">
    <property type="entry name" value="PROTEIN PHOSPHATASE 2C"/>
    <property type="match status" value="1"/>
</dbReference>
<dbReference type="EMBL" id="NEVH01002541">
    <property type="protein sequence ID" value="PNF42347.1"/>
    <property type="molecule type" value="Genomic_DNA"/>
</dbReference>
<dbReference type="SUPFAM" id="SSF81606">
    <property type="entry name" value="PP2C-like"/>
    <property type="match status" value="1"/>
</dbReference>
<feature type="domain" description="PPM-type phosphatase" evidence="6">
    <location>
        <begin position="155"/>
        <end position="516"/>
    </location>
</feature>
<dbReference type="PROSITE" id="PS51746">
    <property type="entry name" value="PPM_2"/>
    <property type="match status" value="1"/>
</dbReference>
<sequence length="695" mass="77615">MPRHAGEWKLPVKLFERMELFISFARNFLTEFFRFHFVMFSRVRNAIFNVVGGLEPLPVLKAPESGSDDRTLGPKFPYSRPHFLQFHTEEEILVSADHHIRPIIVPRDISKLPWNSGYAEAVNAGKSLRNEDQACLRRAMLERPESRERNMRGIRQDLRKMPSSPECMNPATCLPYIYFALFDGHAGTGAAVAAANQLHHILHEKLVDVIDHLLPPLDGYMQLEASTKHGTTFFIPEKAVDNEALITGALESAFWDMDQLIGEDKQKYKVKGGCTALVALFILGKLYIANAGDSRAVLCKSRCPIPMSNDFTPESERQRVRQLAALQPELLGEEFTHLYYNRRPSQRDLGKRILYRDAHMTGWAYKTVTPEDLKIPVVYGEGKRSRVLATIGVTRGFGDHDLKALNSNIAIKPFLLSQPEVQILDIQEEEIKDSDVLIMGTDGLWDVTSNEKAVEIVQRSLDHFPANDKSRLKYRYTSAAQDLVMHSRGKLYEKNWKTADGKAATIDDISVFVIPLAPYKEEYTEWKQEYEAIHGIYETSCETSEGFGKLSLKTSPIATGKAVMSGLAIENSVNRDSLPDSLGDSSASNIPLYSADIALKIDDKTCALASGQDNSVLVIENTSSGDNLSSHYNCGAEVKGTPPSSEKSASSKEGEEDYASVHALMPCTDTHTTSELNVFCQPKDLSQKPNTLTHK</sequence>
<evidence type="ECO:0000256" key="5">
    <source>
        <dbReference type="SAM" id="MobiDB-lite"/>
    </source>
</evidence>
<dbReference type="InterPro" id="IPR000222">
    <property type="entry name" value="PP2C_BS"/>
</dbReference>
<dbReference type="PROSITE" id="PS01032">
    <property type="entry name" value="PPM_1"/>
    <property type="match status" value="1"/>
</dbReference>
<keyword evidence="3 4" id="KW-0904">Protein phosphatase</keyword>
<dbReference type="InParanoid" id="A0A2J7RND8"/>
<reference evidence="7 8" key="1">
    <citation type="submission" date="2017-12" db="EMBL/GenBank/DDBJ databases">
        <title>Hemimetabolous genomes reveal molecular basis of termite eusociality.</title>
        <authorList>
            <person name="Harrison M.C."/>
            <person name="Jongepier E."/>
            <person name="Robertson H.M."/>
            <person name="Arning N."/>
            <person name="Bitard-Feildel T."/>
            <person name="Chao H."/>
            <person name="Childers C.P."/>
            <person name="Dinh H."/>
            <person name="Doddapaneni H."/>
            <person name="Dugan S."/>
            <person name="Gowin J."/>
            <person name="Greiner C."/>
            <person name="Han Y."/>
            <person name="Hu H."/>
            <person name="Hughes D.S.T."/>
            <person name="Huylmans A.-K."/>
            <person name="Kemena C."/>
            <person name="Kremer L.P.M."/>
            <person name="Lee S.L."/>
            <person name="Lopez-Ezquerra A."/>
            <person name="Mallet L."/>
            <person name="Monroy-Kuhn J.M."/>
            <person name="Moser A."/>
            <person name="Murali S.C."/>
            <person name="Muzny D.M."/>
            <person name="Otani S."/>
            <person name="Piulachs M.-D."/>
            <person name="Poelchau M."/>
            <person name="Qu J."/>
            <person name="Schaub F."/>
            <person name="Wada-Katsumata A."/>
            <person name="Worley K.C."/>
            <person name="Xie Q."/>
            <person name="Ylla G."/>
            <person name="Poulsen M."/>
            <person name="Gibbs R.A."/>
            <person name="Schal C."/>
            <person name="Richards S."/>
            <person name="Belles X."/>
            <person name="Korb J."/>
            <person name="Bornberg-Bauer E."/>
        </authorList>
    </citation>
    <scope>NUCLEOTIDE SEQUENCE [LARGE SCALE GENOMIC DNA]</scope>
    <source>
        <tissue evidence="7">Whole body</tissue>
    </source>
</reference>
<dbReference type="SMART" id="SM00332">
    <property type="entry name" value="PP2Cc"/>
    <property type="match status" value="1"/>
</dbReference>
<dbReference type="Proteomes" id="UP000235965">
    <property type="component" value="Unassembled WGS sequence"/>
</dbReference>
<gene>
    <name evidence="7" type="ORF">B7P43_G03674</name>
</gene>
<dbReference type="InterPro" id="IPR015655">
    <property type="entry name" value="PP2C"/>
</dbReference>
<dbReference type="GO" id="GO:0004741">
    <property type="term" value="F:[pyruvate dehydrogenase (acetyl-transferring)]-phosphatase activity"/>
    <property type="evidence" value="ECO:0007669"/>
    <property type="project" value="TreeGrafter"/>
</dbReference>
<dbReference type="PANTHER" id="PTHR13832:SF354">
    <property type="entry name" value="GM14138P"/>
    <property type="match status" value="1"/>
</dbReference>
<comment type="similarity">
    <text evidence="4">Belongs to the PP2C family.</text>
</comment>
<dbReference type="CDD" id="cd00143">
    <property type="entry name" value="PP2Cc"/>
    <property type="match status" value="1"/>
</dbReference>
<evidence type="ECO:0000259" key="6">
    <source>
        <dbReference type="PROSITE" id="PS51746"/>
    </source>
</evidence>
<feature type="region of interest" description="Disordered" evidence="5">
    <location>
        <begin position="634"/>
        <end position="661"/>
    </location>
</feature>
<keyword evidence="8" id="KW-1185">Reference proteome</keyword>
<dbReference type="Pfam" id="PF00481">
    <property type="entry name" value="PP2C"/>
    <property type="match status" value="2"/>
</dbReference>
<dbReference type="FunCoup" id="A0A2J7RND8">
    <property type="interactions" value="987"/>
</dbReference>
<name>A0A2J7RND8_9NEOP</name>
<evidence type="ECO:0000256" key="4">
    <source>
        <dbReference type="RuleBase" id="RU003465"/>
    </source>
</evidence>
<dbReference type="OrthoDB" id="10264738at2759"/>
<evidence type="ECO:0000313" key="8">
    <source>
        <dbReference type="Proteomes" id="UP000235965"/>
    </source>
</evidence>
<comment type="caution">
    <text evidence="7">The sequence shown here is derived from an EMBL/GenBank/DDBJ whole genome shotgun (WGS) entry which is preliminary data.</text>
</comment>
<keyword evidence="2 4" id="KW-0378">Hydrolase</keyword>
<dbReference type="GO" id="GO:0046872">
    <property type="term" value="F:metal ion binding"/>
    <property type="evidence" value="ECO:0007669"/>
    <property type="project" value="UniProtKB-KW"/>
</dbReference>
<protein>
    <submittedName>
        <fullName evidence="7">Protein phosphatase 1H</fullName>
    </submittedName>
</protein>
<dbReference type="GO" id="GO:0005739">
    <property type="term" value="C:mitochondrion"/>
    <property type="evidence" value="ECO:0007669"/>
    <property type="project" value="TreeGrafter"/>
</dbReference>